<accession>A0A2M4DB89</accession>
<name>A0A2M4DB89_ANODA</name>
<proteinExistence type="predicted"/>
<protein>
    <submittedName>
        <fullName evidence="1">Putative secreted protein</fullName>
    </submittedName>
</protein>
<organism evidence="1">
    <name type="scientific">Anopheles darlingi</name>
    <name type="common">Mosquito</name>
    <dbReference type="NCBI Taxonomy" id="43151"/>
    <lineage>
        <taxon>Eukaryota</taxon>
        <taxon>Metazoa</taxon>
        <taxon>Ecdysozoa</taxon>
        <taxon>Arthropoda</taxon>
        <taxon>Hexapoda</taxon>
        <taxon>Insecta</taxon>
        <taxon>Pterygota</taxon>
        <taxon>Neoptera</taxon>
        <taxon>Endopterygota</taxon>
        <taxon>Diptera</taxon>
        <taxon>Nematocera</taxon>
        <taxon>Culicoidea</taxon>
        <taxon>Culicidae</taxon>
        <taxon>Anophelinae</taxon>
        <taxon>Anopheles</taxon>
    </lineage>
</organism>
<dbReference type="EMBL" id="GGFL01010611">
    <property type="protein sequence ID" value="MBW74789.1"/>
    <property type="molecule type" value="Transcribed_RNA"/>
</dbReference>
<reference evidence="1" key="1">
    <citation type="submission" date="2018-01" db="EMBL/GenBank/DDBJ databases">
        <title>An insight into the sialome of Amazonian anophelines.</title>
        <authorList>
            <person name="Ribeiro J.M."/>
            <person name="Scarpassa V."/>
            <person name="Calvo E."/>
        </authorList>
    </citation>
    <scope>NUCLEOTIDE SEQUENCE</scope>
</reference>
<evidence type="ECO:0000313" key="1">
    <source>
        <dbReference type="EMBL" id="MBW74789.1"/>
    </source>
</evidence>
<sequence>METFGAAVAVAAATLLVTPCRSDSRNGTASFAKDLAQDIRELVFKNVCKRLTHRPDSQPVQTGTAG</sequence>
<dbReference type="AlphaFoldDB" id="A0A2M4DB89"/>